<dbReference type="EMBL" id="LPWH01000057">
    <property type="protein sequence ID" value="POR02634.1"/>
    <property type="molecule type" value="Genomic_DNA"/>
</dbReference>
<gene>
    <name evidence="2" type="ORF">AU468_06170</name>
</gene>
<accession>A0A2S4JSW6</accession>
<dbReference type="Proteomes" id="UP000237350">
    <property type="component" value="Unassembled WGS sequence"/>
</dbReference>
<dbReference type="RefSeq" id="WP_103679961.1">
    <property type="nucleotide sequence ID" value="NZ_LPWH01000057.1"/>
</dbReference>
<dbReference type="InterPro" id="IPR026906">
    <property type="entry name" value="LRR_5"/>
</dbReference>
<dbReference type="Gene3D" id="2.60.40.10">
    <property type="entry name" value="Immunoglobulins"/>
    <property type="match status" value="1"/>
</dbReference>
<protein>
    <recommendedName>
        <fullName evidence="4">Fibronectin type-III domain-containing protein</fullName>
    </recommendedName>
</protein>
<name>A0A2S4JSW6_9SPIO</name>
<evidence type="ECO:0008006" key="4">
    <source>
        <dbReference type="Google" id="ProtNLM"/>
    </source>
</evidence>
<proteinExistence type="predicted"/>
<dbReference type="InterPro" id="IPR036116">
    <property type="entry name" value="FN3_sf"/>
</dbReference>
<feature type="chain" id="PRO_5015447628" description="Fibronectin type-III domain-containing protein" evidence="1">
    <location>
        <begin position="24"/>
        <end position="1001"/>
    </location>
</feature>
<comment type="caution">
    <text evidence="2">The sequence shown here is derived from an EMBL/GenBank/DDBJ whole genome shotgun (WGS) entry which is preliminary data.</text>
</comment>
<evidence type="ECO:0000313" key="3">
    <source>
        <dbReference type="Proteomes" id="UP000237350"/>
    </source>
</evidence>
<evidence type="ECO:0000313" key="2">
    <source>
        <dbReference type="EMBL" id="POR02634.1"/>
    </source>
</evidence>
<dbReference type="InterPro" id="IPR032675">
    <property type="entry name" value="LRR_dom_sf"/>
</dbReference>
<feature type="signal peptide" evidence="1">
    <location>
        <begin position="1"/>
        <end position="23"/>
    </location>
</feature>
<dbReference type="PANTHER" id="PTHR45661:SF3">
    <property type="entry name" value="IG-LIKE DOMAIN-CONTAINING PROTEIN"/>
    <property type="match status" value="1"/>
</dbReference>
<sequence length="1001" mass="107859">MTTWYKKIRVYALCSLVFVAACSAILSPFEKSEQDKAVPSRPGANRTGTLEISFDQTRVSTVLPPEVSLVDLEFDLTLTPTDPDQDPIEAQELSAGNISLPGIPEGTWNISLRGYFPEGTPLEGVVHGVYVFGASSQDPIEIAAGLPTTWEAQLLAIQSDDGEGSVRIELSWNPELFPGTLRVTHYKDDTDTLTPSLQQLVPGVAPGDRADPVYIDSADENTTITCNPEQGTLIYTQDNLPSGFYRIAIPLERHDSETNQTYTVGTYRDVIHIYDGRRSEQELDITPLIGTPPSAPEDLQISLADYDPQEGSGAWEIDLSWTRTANTAGGYRVYRRVNDDPFTVLDDADDLSQHSSSFNNTFILGDQDDTYQYRVVAWNSYGESPPLDSPPLPGDLSVTDGDYTFLVYPDHLVLLAYTGSPSVDIVIPGTLEVNGEERPVTKIAADAFKDKGITERLTIPDTITEIGAGAFHLNSFTGDLEIPDSVVTIGASAFQSAGFSDGGYLILGTTESNLETIEFRAFQDTGKYTDPNTGFTGPLTIPASVTSIGGSAFQNVTFAGALTLHEGLLTIGSSAFEGASFSNGLTIPNSVTTIRTSAFKGAVFNGPLELGTGLVNLETHIFYYADGFTGNLTIPGNITEIPNFMFESEPGRTNFTEGTLFLHDNLHTIGTQAFRLTDFRGSLTIPDSVTAIGTGAFQGVGFDGTLTLETTESNLETIANWAFQSNSFTGNLVIPNSVVTIGDNAFQNAGFEGDDLFLGSGLQTIGANAFSSIPFAGDLTIPSSVTSIGNNAFAGWNALTTVIVNRWEAPEGITTAGENVFQGSSIADGTGSILVPAGSEAVYKAADGWNQYSDVIEEKTTELIISATTLEMIFGIGSTVYYDLIDAGTYTHEGSGWGANMPPEFFNDWYEDDENVQLRLKDGVTSVEKTDDRPQFVPETLTGLAPGKEWRILLTDWSSRESGETPSYGGAVLSPPFTLSEGIPFTLAYSDLEDNIWWLSP</sequence>
<keyword evidence="3" id="KW-1185">Reference proteome</keyword>
<keyword evidence="1" id="KW-0732">Signal</keyword>
<dbReference type="OrthoDB" id="356420at2"/>
<dbReference type="PROSITE" id="PS51257">
    <property type="entry name" value="PROKAR_LIPOPROTEIN"/>
    <property type="match status" value="1"/>
</dbReference>
<dbReference type="SUPFAM" id="SSF49265">
    <property type="entry name" value="Fibronectin type III"/>
    <property type="match status" value="1"/>
</dbReference>
<organism evidence="2 3">
    <name type="scientific">Alkalispirochaeta sphaeroplastigenens</name>
    <dbReference type="NCBI Taxonomy" id="1187066"/>
    <lineage>
        <taxon>Bacteria</taxon>
        <taxon>Pseudomonadati</taxon>
        <taxon>Spirochaetota</taxon>
        <taxon>Spirochaetia</taxon>
        <taxon>Spirochaetales</taxon>
        <taxon>Spirochaetaceae</taxon>
        <taxon>Alkalispirochaeta</taxon>
    </lineage>
</organism>
<dbReference type="InterPro" id="IPR013783">
    <property type="entry name" value="Ig-like_fold"/>
</dbReference>
<evidence type="ECO:0000256" key="1">
    <source>
        <dbReference type="SAM" id="SignalP"/>
    </source>
</evidence>
<dbReference type="Gene3D" id="3.80.10.10">
    <property type="entry name" value="Ribonuclease Inhibitor"/>
    <property type="match status" value="2"/>
</dbReference>
<dbReference type="PANTHER" id="PTHR45661">
    <property type="entry name" value="SURFACE ANTIGEN"/>
    <property type="match status" value="1"/>
</dbReference>
<dbReference type="AlphaFoldDB" id="A0A2S4JSW6"/>
<dbReference type="Pfam" id="PF13306">
    <property type="entry name" value="LRR_5"/>
    <property type="match status" value="3"/>
</dbReference>
<dbReference type="InterPro" id="IPR053139">
    <property type="entry name" value="Surface_bspA-like"/>
</dbReference>
<reference evidence="3" key="1">
    <citation type="submission" date="2015-12" db="EMBL/GenBank/DDBJ databases">
        <authorList>
            <person name="Lodha T.D."/>
            <person name="Chintalapati S."/>
            <person name="Chintalapati V.R."/>
            <person name="Sravanthi T."/>
        </authorList>
    </citation>
    <scope>NUCLEOTIDE SEQUENCE [LARGE SCALE GENOMIC DNA]</scope>
    <source>
        <strain evidence="3">JC133</strain>
    </source>
</reference>